<dbReference type="InterPro" id="IPR036291">
    <property type="entry name" value="NAD(P)-bd_dom_sf"/>
</dbReference>
<feature type="domain" description="Ketoreductase" evidence="3">
    <location>
        <begin position="8"/>
        <end position="191"/>
    </location>
</feature>
<dbReference type="PRINTS" id="PR00081">
    <property type="entry name" value="GDHRDH"/>
</dbReference>
<proteinExistence type="inferred from homology"/>
<evidence type="ECO:0000313" key="5">
    <source>
        <dbReference type="Proteomes" id="UP000295411"/>
    </source>
</evidence>
<gene>
    <name evidence="4" type="ORF">E2F48_11705</name>
</gene>
<reference evidence="4 5" key="1">
    <citation type="submission" date="2019-03" db="EMBL/GenBank/DDBJ databases">
        <title>Arthrobacter sp. nov., an bacterium isolated from biocrust in Mu Us Desert.</title>
        <authorList>
            <person name="Lixiong L."/>
        </authorList>
    </citation>
    <scope>NUCLEOTIDE SEQUENCE [LARGE SCALE GENOMIC DNA]</scope>
    <source>
        <strain evidence="4 5">SLN-3</strain>
    </source>
</reference>
<sequence length="249" mass="25500">MSQEFAGKVVLVTGGSRGIGGATARAFAQAGADVAISYAGNTESAEKTVAELQAHGVRAAAFKADQADQAQAVALIEQVVGHFGKLDILVNNAGITVWAPVASEFEDFDAIERQHRINYTNIVAAIRAAIPHLPEGGRIISIGSGVGTRVGSPGLADYAGAKSALAGFSRGASRDLAARGININVLQAGYTDTEMNPESGDMADVFNSYTALGRFARPEEIAAGVLFLASPGASYVTGTVLNIDGGYGA</sequence>
<keyword evidence="5" id="KW-1185">Reference proteome</keyword>
<dbReference type="InterPro" id="IPR057326">
    <property type="entry name" value="KR_dom"/>
</dbReference>
<dbReference type="InterPro" id="IPR002347">
    <property type="entry name" value="SDR_fam"/>
</dbReference>
<protein>
    <submittedName>
        <fullName evidence="4">SDR family oxidoreductase</fullName>
    </submittedName>
</protein>
<dbReference type="PANTHER" id="PTHR42760:SF50">
    <property type="entry name" value="SHORT-CHAIN DEHYDROGENASE-RELATED"/>
    <property type="match status" value="1"/>
</dbReference>
<comment type="similarity">
    <text evidence="1">Belongs to the short-chain dehydrogenases/reductases (SDR) family.</text>
</comment>
<name>A0A4V3ALV0_9MICC</name>
<keyword evidence="2" id="KW-0560">Oxidoreductase</keyword>
<dbReference type="FunFam" id="3.40.50.720:FF:000084">
    <property type="entry name" value="Short-chain dehydrogenase reductase"/>
    <property type="match status" value="1"/>
</dbReference>
<evidence type="ECO:0000256" key="2">
    <source>
        <dbReference type="ARBA" id="ARBA00023002"/>
    </source>
</evidence>
<dbReference type="OrthoDB" id="517007at2"/>
<dbReference type="PRINTS" id="PR00080">
    <property type="entry name" value="SDRFAMILY"/>
</dbReference>
<dbReference type="SUPFAM" id="SSF51735">
    <property type="entry name" value="NAD(P)-binding Rossmann-fold domains"/>
    <property type="match status" value="1"/>
</dbReference>
<accession>A0A4V3ALV0</accession>
<comment type="caution">
    <text evidence="4">The sequence shown here is derived from an EMBL/GenBank/DDBJ whole genome shotgun (WGS) entry which is preliminary data.</text>
</comment>
<dbReference type="RefSeq" id="WP_133404176.1">
    <property type="nucleotide sequence ID" value="NZ_SMTK01000004.1"/>
</dbReference>
<dbReference type="Gene3D" id="3.40.50.720">
    <property type="entry name" value="NAD(P)-binding Rossmann-like Domain"/>
    <property type="match status" value="1"/>
</dbReference>
<dbReference type="Proteomes" id="UP000295411">
    <property type="component" value="Unassembled WGS sequence"/>
</dbReference>
<dbReference type="EMBL" id="SMTK01000004">
    <property type="protein sequence ID" value="TDK24498.1"/>
    <property type="molecule type" value="Genomic_DNA"/>
</dbReference>
<dbReference type="GO" id="GO:0016616">
    <property type="term" value="F:oxidoreductase activity, acting on the CH-OH group of donors, NAD or NADP as acceptor"/>
    <property type="evidence" value="ECO:0007669"/>
    <property type="project" value="TreeGrafter"/>
</dbReference>
<evidence type="ECO:0000256" key="1">
    <source>
        <dbReference type="ARBA" id="ARBA00006484"/>
    </source>
</evidence>
<dbReference type="PANTHER" id="PTHR42760">
    <property type="entry name" value="SHORT-CHAIN DEHYDROGENASES/REDUCTASES FAMILY MEMBER"/>
    <property type="match status" value="1"/>
</dbReference>
<evidence type="ECO:0000313" key="4">
    <source>
        <dbReference type="EMBL" id="TDK24498.1"/>
    </source>
</evidence>
<dbReference type="SMART" id="SM00822">
    <property type="entry name" value="PKS_KR"/>
    <property type="match status" value="1"/>
</dbReference>
<dbReference type="AlphaFoldDB" id="A0A4V3ALV0"/>
<organism evidence="4 5">
    <name type="scientific">Arthrobacter crusticola</name>
    <dbReference type="NCBI Taxonomy" id="2547960"/>
    <lineage>
        <taxon>Bacteria</taxon>
        <taxon>Bacillati</taxon>
        <taxon>Actinomycetota</taxon>
        <taxon>Actinomycetes</taxon>
        <taxon>Micrococcales</taxon>
        <taxon>Micrococcaceae</taxon>
        <taxon>Arthrobacter</taxon>
    </lineage>
</organism>
<evidence type="ECO:0000259" key="3">
    <source>
        <dbReference type="SMART" id="SM00822"/>
    </source>
</evidence>
<dbReference type="Pfam" id="PF13561">
    <property type="entry name" value="adh_short_C2"/>
    <property type="match status" value="1"/>
</dbReference>